<evidence type="ECO:0000256" key="4">
    <source>
        <dbReference type="ARBA" id="ARBA00022862"/>
    </source>
</evidence>
<name>A0ABR9VUU0_9SYNC</name>
<evidence type="ECO:0000313" key="14">
    <source>
        <dbReference type="Proteomes" id="UP000658720"/>
    </source>
</evidence>
<comment type="function">
    <text evidence="1">Thiol-specific peroxidase that catalyzes the reduction of hydrogen peroxide and organic hydroperoxides to water and alcohols, respectively. Plays a role in cell protection against oxidative stress by detoxifying peroxides and as sensor of hydrogen peroxide-mediated signaling events.</text>
</comment>
<keyword evidence="4" id="KW-0049">Antioxidant</keyword>
<dbReference type="Gene3D" id="3.40.30.10">
    <property type="entry name" value="Glutaredoxin"/>
    <property type="match status" value="1"/>
</dbReference>
<proteinExistence type="inferred from homology"/>
<dbReference type="PANTHER" id="PTHR42801:SF7">
    <property type="entry name" value="SLL1159 PROTEIN"/>
    <property type="match status" value="1"/>
</dbReference>
<keyword evidence="3" id="KW-0575">Peroxidase</keyword>
<evidence type="ECO:0000259" key="12">
    <source>
        <dbReference type="PROSITE" id="PS51352"/>
    </source>
</evidence>
<comment type="caution">
    <text evidence="13">The sequence shown here is derived from an EMBL/GenBank/DDBJ whole genome shotgun (WGS) entry which is preliminary data.</text>
</comment>
<reference evidence="13 14" key="1">
    <citation type="submission" date="2020-10" db="EMBL/GenBank/DDBJ databases">
        <authorList>
            <person name="Castelo-Branco R."/>
            <person name="Eusebio N."/>
            <person name="Adriana R."/>
            <person name="Vieira A."/>
            <person name="Brugerolle De Fraissinette N."/>
            <person name="Rezende De Castro R."/>
            <person name="Schneider M.P."/>
            <person name="Vasconcelos V."/>
            <person name="Leao P.N."/>
        </authorList>
    </citation>
    <scope>NUCLEOTIDE SEQUENCE [LARGE SCALE GENOMIC DNA]</scope>
    <source>
        <strain evidence="13 14">LEGE 00031</strain>
    </source>
</reference>
<comment type="similarity">
    <text evidence="9">Belongs to the peroxiredoxin family. BCP/PrxQ subfamily.</text>
</comment>
<accession>A0ABR9VUU0</accession>
<dbReference type="RefSeq" id="WP_194020569.1">
    <property type="nucleotide sequence ID" value="NZ_JADEVV010000050.1"/>
</dbReference>
<keyword evidence="14" id="KW-1185">Reference proteome</keyword>
<organism evidence="13 14">
    <name type="scientific">Synechocystis salina LEGE 00031</name>
    <dbReference type="NCBI Taxonomy" id="1828736"/>
    <lineage>
        <taxon>Bacteria</taxon>
        <taxon>Bacillati</taxon>
        <taxon>Cyanobacteriota</taxon>
        <taxon>Cyanophyceae</taxon>
        <taxon>Synechococcales</taxon>
        <taxon>Merismopediaceae</taxon>
        <taxon>Synechocystis</taxon>
    </lineage>
</organism>
<keyword evidence="6" id="KW-1015">Disulfide bond</keyword>
<evidence type="ECO:0000256" key="1">
    <source>
        <dbReference type="ARBA" id="ARBA00003330"/>
    </source>
</evidence>
<evidence type="ECO:0000256" key="2">
    <source>
        <dbReference type="ARBA" id="ARBA00013017"/>
    </source>
</evidence>
<dbReference type="EC" id="1.11.1.24" evidence="2"/>
<dbReference type="Proteomes" id="UP000658720">
    <property type="component" value="Unassembled WGS sequence"/>
</dbReference>
<dbReference type="EMBL" id="JADEVV010000050">
    <property type="protein sequence ID" value="MBE9255130.1"/>
    <property type="molecule type" value="Genomic_DNA"/>
</dbReference>
<evidence type="ECO:0000313" key="13">
    <source>
        <dbReference type="EMBL" id="MBE9255130.1"/>
    </source>
</evidence>
<evidence type="ECO:0000256" key="3">
    <source>
        <dbReference type="ARBA" id="ARBA00022559"/>
    </source>
</evidence>
<evidence type="ECO:0000256" key="11">
    <source>
        <dbReference type="ARBA" id="ARBA00049091"/>
    </source>
</evidence>
<dbReference type="PANTHER" id="PTHR42801">
    <property type="entry name" value="THIOREDOXIN-DEPENDENT PEROXIDE REDUCTASE"/>
    <property type="match status" value="1"/>
</dbReference>
<keyword evidence="7" id="KW-0676">Redox-active center</keyword>
<evidence type="ECO:0000256" key="5">
    <source>
        <dbReference type="ARBA" id="ARBA00023002"/>
    </source>
</evidence>
<dbReference type="Pfam" id="PF00578">
    <property type="entry name" value="AhpC-TSA"/>
    <property type="match status" value="1"/>
</dbReference>
<dbReference type="CDD" id="cd02970">
    <property type="entry name" value="PRX_like2"/>
    <property type="match status" value="1"/>
</dbReference>
<comment type="catalytic activity">
    <reaction evidence="11">
        <text>a hydroperoxide + [thioredoxin]-dithiol = an alcohol + [thioredoxin]-disulfide + H2O</text>
        <dbReference type="Rhea" id="RHEA:62620"/>
        <dbReference type="Rhea" id="RHEA-COMP:10698"/>
        <dbReference type="Rhea" id="RHEA-COMP:10700"/>
        <dbReference type="ChEBI" id="CHEBI:15377"/>
        <dbReference type="ChEBI" id="CHEBI:29950"/>
        <dbReference type="ChEBI" id="CHEBI:30879"/>
        <dbReference type="ChEBI" id="CHEBI:35924"/>
        <dbReference type="ChEBI" id="CHEBI:50058"/>
        <dbReference type="EC" id="1.11.1.24"/>
    </reaction>
</comment>
<dbReference type="PROSITE" id="PS51352">
    <property type="entry name" value="THIOREDOXIN_2"/>
    <property type="match status" value="1"/>
</dbReference>
<gene>
    <name evidence="13" type="ORF">IQ217_15045</name>
</gene>
<evidence type="ECO:0000256" key="8">
    <source>
        <dbReference type="ARBA" id="ARBA00032824"/>
    </source>
</evidence>
<dbReference type="SUPFAM" id="SSF52833">
    <property type="entry name" value="Thioredoxin-like"/>
    <property type="match status" value="1"/>
</dbReference>
<sequence length="218" mass="24978">MNLQIELYKFHQESLKKTPPERAVIFSDFIEGLSEEFRNRRQLRIGDFAPDFTLKNTKGETIILSEQLKNGPVLLKFFRGYWCPYCGLELRAYQKVVNKIRALGGTILAISPQTLAASQKTIDRHDLTYALLSDNGFQTAQDYGLVFTVPDAVKQIYLQSGYVIPEHNGIEEWLLPVPATFVIDRRGYIALSYVNVDFRVRYEPEDAIAILLSLFVDH</sequence>
<evidence type="ECO:0000256" key="6">
    <source>
        <dbReference type="ARBA" id="ARBA00023157"/>
    </source>
</evidence>
<dbReference type="InterPro" id="IPR050924">
    <property type="entry name" value="Peroxiredoxin_BCP/PrxQ"/>
</dbReference>
<evidence type="ECO:0000256" key="9">
    <source>
        <dbReference type="ARBA" id="ARBA00038489"/>
    </source>
</evidence>
<dbReference type="InterPro" id="IPR013766">
    <property type="entry name" value="Thioredoxin_domain"/>
</dbReference>
<evidence type="ECO:0000256" key="7">
    <source>
        <dbReference type="ARBA" id="ARBA00023284"/>
    </source>
</evidence>
<evidence type="ECO:0000256" key="10">
    <source>
        <dbReference type="ARBA" id="ARBA00041373"/>
    </source>
</evidence>
<feature type="domain" description="Thioredoxin" evidence="12">
    <location>
        <begin position="43"/>
        <end position="216"/>
    </location>
</feature>
<dbReference type="InterPro" id="IPR000866">
    <property type="entry name" value="AhpC/TSA"/>
</dbReference>
<dbReference type="InterPro" id="IPR036249">
    <property type="entry name" value="Thioredoxin-like_sf"/>
</dbReference>
<keyword evidence="5" id="KW-0560">Oxidoreductase</keyword>
<protein>
    <recommendedName>
        <fullName evidence="2">thioredoxin-dependent peroxiredoxin</fullName>
        <ecNumber evidence="2">1.11.1.24</ecNumber>
    </recommendedName>
    <alternativeName>
        <fullName evidence="10">Bacterioferritin comigratory protein</fullName>
    </alternativeName>
    <alternativeName>
        <fullName evidence="8">Thioredoxin peroxidase</fullName>
    </alternativeName>
</protein>